<keyword evidence="2" id="KW-1185">Reference proteome</keyword>
<gene>
    <name evidence="1" type="ORF">PIB30_075874</name>
</gene>
<accession>A0ABU6UNY5</accession>
<evidence type="ECO:0000313" key="2">
    <source>
        <dbReference type="Proteomes" id="UP001341840"/>
    </source>
</evidence>
<organism evidence="1 2">
    <name type="scientific">Stylosanthes scabra</name>
    <dbReference type="NCBI Taxonomy" id="79078"/>
    <lineage>
        <taxon>Eukaryota</taxon>
        <taxon>Viridiplantae</taxon>
        <taxon>Streptophyta</taxon>
        <taxon>Embryophyta</taxon>
        <taxon>Tracheophyta</taxon>
        <taxon>Spermatophyta</taxon>
        <taxon>Magnoliopsida</taxon>
        <taxon>eudicotyledons</taxon>
        <taxon>Gunneridae</taxon>
        <taxon>Pentapetalae</taxon>
        <taxon>rosids</taxon>
        <taxon>fabids</taxon>
        <taxon>Fabales</taxon>
        <taxon>Fabaceae</taxon>
        <taxon>Papilionoideae</taxon>
        <taxon>50 kb inversion clade</taxon>
        <taxon>dalbergioids sensu lato</taxon>
        <taxon>Dalbergieae</taxon>
        <taxon>Pterocarpus clade</taxon>
        <taxon>Stylosanthes</taxon>
    </lineage>
</organism>
<name>A0ABU6UNY5_9FABA</name>
<comment type="caution">
    <text evidence="1">The sequence shown here is derived from an EMBL/GenBank/DDBJ whole genome shotgun (WGS) entry which is preliminary data.</text>
</comment>
<dbReference type="EMBL" id="JASCZI010121808">
    <property type="protein sequence ID" value="MED6163006.1"/>
    <property type="molecule type" value="Genomic_DNA"/>
</dbReference>
<sequence>MALLTERRAWDLGGYLTFGSHLGLAKRDSNVALGNHNNLDYDSEPDRTLLRRRREARRARQVALE</sequence>
<dbReference type="Proteomes" id="UP001341840">
    <property type="component" value="Unassembled WGS sequence"/>
</dbReference>
<evidence type="ECO:0000313" key="1">
    <source>
        <dbReference type="EMBL" id="MED6163006.1"/>
    </source>
</evidence>
<protein>
    <submittedName>
        <fullName evidence="1">Uncharacterized protein</fullName>
    </submittedName>
</protein>
<reference evidence="1 2" key="1">
    <citation type="journal article" date="2023" name="Plants (Basel)">
        <title>Bridging the Gap: Combining Genomics and Transcriptomics Approaches to Understand Stylosanthes scabra, an Orphan Legume from the Brazilian Caatinga.</title>
        <authorList>
            <person name="Ferreira-Neto J.R.C."/>
            <person name="da Silva M.D."/>
            <person name="Binneck E."/>
            <person name="de Melo N.F."/>
            <person name="da Silva R.H."/>
            <person name="de Melo A.L.T.M."/>
            <person name="Pandolfi V."/>
            <person name="Bustamante F.O."/>
            <person name="Brasileiro-Vidal A.C."/>
            <person name="Benko-Iseppon A.M."/>
        </authorList>
    </citation>
    <scope>NUCLEOTIDE SEQUENCE [LARGE SCALE GENOMIC DNA]</scope>
    <source>
        <tissue evidence="1">Leaves</tissue>
    </source>
</reference>
<proteinExistence type="predicted"/>